<comment type="function">
    <text evidence="4">Hydrolyzes ribosome-free peptidyl-tRNAs (with 1 or more amino acids incorporated), which drop off the ribosome during protein synthesis, or as a result of ribosome stalling.</text>
</comment>
<feature type="binding site" evidence="4">
    <location>
        <position position="14"/>
    </location>
    <ligand>
        <name>tRNA</name>
        <dbReference type="ChEBI" id="CHEBI:17843"/>
    </ligand>
</feature>
<dbReference type="HAMAP" id="MF_00083">
    <property type="entry name" value="Pept_tRNA_hydro_bact"/>
    <property type="match status" value="1"/>
</dbReference>
<proteinExistence type="inferred from homology"/>
<dbReference type="InterPro" id="IPR036416">
    <property type="entry name" value="Pept_tRNA_hydro_sf"/>
</dbReference>
<keyword evidence="2 4" id="KW-0378">Hydrolase</keyword>
<dbReference type="NCBIfam" id="TIGR00447">
    <property type="entry name" value="pth"/>
    <property type="match status" value="1"/>
</dbReference>
<comment type="catalytic activity">
    <reaction evidence="4">
        <text>an N-acyl-L-alpha-aminoacyl-tRNA + H2O = an N-acyl-L-amino acid + a tRNA + H(+)</text>
        <dbReference type="Rhea" id="RHEA:54448"/>
        <dbReference type="Rhea" id="RHEA-COMP:10123"/>
        <dbReference type="Rhea" id="RHEA-COMP:13883"/>
        <dbReference type="ChEBI" id="CHEBI:15377"/>
        <dbReference type="ChEBI" id="CHEBI:15378"/>
        <dbReference type="ChEBI" id="CHEBI:59874"/>
        <dbReference type="ChEBI" id="CHEBI:78442"/>
        <dbReference type="ChEBI" id="CHEBI:138191"/>
        <dbReference type="EC" id="3.1.1.29"/>
    </reaction>
</comment>
<feature type="active site" description="Proton acceptor" evidence="4">
    <location>
        <position position="19"/>
    </location>
</feature>
<keyword evidence="3 4" id="KW-0694">RNA-binding</keyword>
<protein>
    <recommendedName>
        <fullName evidence="4">Peptidyl-tRNA hydrolase</fullName>
        <shortName evidence="4">Pth</shortName>
        <ecNumber evidence="4">3.1.1.29</ecNumber>
    </recommendedName>
</protein>
<gene>
    <name evidence="4" type="primary">pth</name>
    <name evidence="5" type="ORF">A2788_02630</name>
</gene>
<dbReference type="EMBL" id="MEWS01000008">
    <property type="protein sequence ID" value="OGC82771.1"/>
    <property type="molecule type" value="Genomic_DNA"/>
</dbReference>
<comment type="subcellular location">
    <subcellularLocation>
        <location evidence="4">Cytoplasm</location>
    </subcellularLocation>
</comment>
<dbReference type="Pfam" id="PF01195">
    <property type="entry name" value="Pept_tRNA_hydro"/>
    <property type="match status" value="1"/>
</dbReference>
<comment type="similarity">
    <text evidence="4">Belongs to the PTH family.</text>
</comment>
<organism evidence="5 6">
    <name type="scientific">Candidatus Abawacabacteria bacterium RIFCSPHIGHO2_01_FULL_46_8</name>
    <dbReference type="NCBI Taxonomy" id="1817815"/>
    <lineage>
        <taxon>Bacteria</taxon>
        <taxon>Candidatus Abawacaibacteriota</taxon>
    </lineage>
</organism>
<dbReference type="Gene3D" id="3.40.50.1470">
    <property type="entry name" value="Peptidyl-tRNA hydrolase"/>
    <property type="match status" value="1"/>
</dbReference>
<dbReference type="GO" id="GO:0004045">
    <property type="term" value="F:peptidyl-tRNA hydrolase activity"/>
    <property type="evidence" value="ECO:0007669"/>
    <property type="project" value="UniProtKB-UniRule"/>
</dbReference>
<comment type="caution">
    <text evidence="4">Lacks conserved residue(s) required for the propagation of feature annotation.</text>
</comment>
<feature type="binding site" evidence="4">
    <location>
        <position position="67"/>
    </location>
    <ligand>
        <name>tRNA</name>
        <dbReference type="ChEBI" id="CHEBI:17843"/>
    </ligand>
</feature>
<comment type="subunit">
    <text evidence="4">Monomer.</text>
</comment>
<dbReference type="PANTHER" id="PTHR17224:SF1">
    <property type="entry name" value="PEPTIDYL-TRNA HYDROLASE"/>
    <property type="match status" value="1"/>
</dbReference>
<evidence type="ECO:0000256" key="2">
    <source>
        <dbReference type="ARBA" id="ARBA00022801"/>
    </source>
</evidence>
<dbReference type="AlphaFoldDB" id="A0A1F4XM62"/>
<name>A0A1F4XM62_9BACT</name>
<dbReference type="SUPFAM" id="SSF53178">
    <property type="entry name" value="Peptidyl-tRNA hydrolase-like"/>
    <property type="match status" value="1"/>
</dbReference>
<feature type="site" description="Stabilizes the basic form of H active site to accept a proton" evidence="4">
    <location>
        <position position="94"/>
    </location>
</feature>
<evidence type="ECO:0000256" key="3">
    <source>
        <dbReference type="ARBA" id="ARBA00022884"/>
    </source>
</evidence>
<dbReference type="GO" id="GO:0005737">
    <property type="term" value="C:cytoplasm"/>
    <property type="evidence" value="ECO:0007669"/>
    <property type="project" value="UniProtKB-SubCell"/>
</dbReference>
<dbReference type="CDD" id="cd00462">
    <property type="entry name" value="PTH"/>
    <property type="match status" value="1"/>
</dbReference>
<sequence length="188" mass="20883">MICIVGLGNPGKKYQTTHHNYGFLALDEFVRVHLPQAKWQLDKKQETEVIEDSLADQKLLLLKPQTFMNNSGKAVKALCQHLPLETNHIWVIHDDIDLDLGVIRVRLGGTAAGHKGVQSVIDHLGTANFWRIRLGIGPLPPFELEHYVTMSFTAEELPAVAETNKKIAELLVQAITTGGLQEATYEVA</sequence>
<evidence type="ECO:0000313" key="5">
    <source>
        <dbReference type="EMBL" id="OGC82771.1"/>
    </source>
</evidence>
<keyword evidence="1 4" id="KW-0820">tRNA-binding</keyword>
<feature type="binding site" evidence="4">
    <location>
        <position position="69"/>
    </location>
    <ligand>
        <name>tRNA</name>
        <dbReference type="ChEBI" id="CHEBI:17843"/>
    </ligand>
</feature>
<dbReference type="GO" id="GO:0072344">
    <property type="term" value="P:rescue of stalled ribosome"/>
    <property type="evidence" value="ECO:0007669"/>
    <property type="project" value="UniProtKB-UniRule"/>
</dbReference>
<dbReference type="InterPro" id="IPR001328">
    <property type="entry name" value="Pept_tRNA_hydro"/>
</dbReference>
<evidence type="ECO:0000256" key="4">
    <source>
        <dbReference type="HAMAP-Rule" id="MF_00083"/>
    </source>
</evidence>
<evidence type="ECO:0000256" key="1">
    <source>
        <dbReference type="ARBA" id="ARBA00022555"/>
    </source>
</evidence>
<dbReference type="Proteomes" id="UP000177521">
    <property type="component" value="Unassembled WGS sequence"/>
</dbReference>
<dbReference type="EC" id="3.1.1.29" evidence="4"/>
<dbReference type="GO" id="GO:0006515">
    <property type="term" value="P:protein quality control for misfolded or incompletely synthesized proteins"/>
    <property type="evidence" value="ECO:0007669"/>
    <property type="project" value="UniProtKB-UniRule"/>
</dbReference>
<evidence type="ECO:0000313" key="6">
    <source>
        <dbReference type="Proteomes" id="UP000177521"/>
    </source>
</evidence>
<feature type="site" description="Discriminates between blocked and unblocked aminoacyl-tRNA" evidence="4">
    <location>
        <position position="9"/>
    </location>
</feature>
<dbReference type="GO" id="GO:0000049">
    <property type="term" value="F:tRNA binding"/>
    <property type="evidence" value="ECO:0007669"/>
    <property type="project" value="UniProtKB-UniRule"/>
</dbReference>
<dbReference type="PANTHER" id="PTHR17224">
    <property type="entry name" value="PEPTIDYL-TRNA HYDROLASE"/>
    <property type="match status" value="1"/>
</dbReference>
<reference evidence="5 6" key="1">
    <citation type="journal article" date="2016" name="Nat. Commun.">
        <title>Thousands of microbial genomes shed light on interconnected biogeochemical processes in an aquifer system.</title>
        <authorList>
            <person name="Anantharaman K."/>
            <person name="Brown C.T."/>
            <person name="Hug L.A."/>
            <person name="Sharon I."/>
            <person name="Castelle C.J."/>
            <person name="Probst A.J."/>
            <person name="Thomas B.C."/>
            <person name="Singh A."/>
            <person name="Wilkins M.J."/>
            <person name="Karaoz U."/>
            <person name="Brodie E.L."/>
            <person name="Williams K.H."/>
            <person name="Hubbard S.S."/>
            <person name="Banfield J.F."/>
        </authorList>
    </citation>
    <scope>NUCLEOTIDE SEQUENCE [LARGE SCALE GENOMIC DNA]</scope>
</reference>
<keyword evidence="4" id="KW-0963">Cytoplasm</keyword>
<comment type="function">
    <text evidence="4">Catalyzes the release of premature peptidyl moieties from peptidyl-tRNA molecules trapped in stalled 50S ribosomal subunits, and thus maintains levels of free tRNAs and 50S ribosomes.</text>
</comment>
<accession>A0A1F4XM62</accession>
<comment type="caution">
    <text evidence="5">The sequence shown here is derived from an EMBL/GenBank/DDBJ whole genome shotgun (WGS) entry which is preliminary data.</text>
</comment>